<dbReference type="Proteomes" id="UP000295252">
    <property type="component" value="Chromosome IV"/>
</dbReference>
<keyword evidence="2" id="KW-0812">Transmembrane</keyword>
<accession>A0A068ULL8</accession>
<feature type="transmembrane region" description="Helical" evidence="2">
    <location>
        <begin position="32"/>
        <end position="56"/>
    </location>
</feature>
<dbReference type="InParanoid" id="A0A068ULL8"/>
<keyword evidence="1" id="KW-0808">Transferase</keyword>
<dbReference type="Gramene" id="CDP09346">
    <property type="protein sequence ID" value="CDP09346"/>
    <property type="gene ID" value="GSCOC_T00028672001"/>
</dbReference>
<sequence>MLLRYKILVPINIPGQIKLDVKWMPSAGEVSLVAMIFPAALYFWQIPHFVTLAYLCHKDCRWRVYKFMDNSRHSAFPMVALRKCLYLRPLGYLAYDSE</sequence>
<dbReference type="EMBL" id="HG739122">
    <property type="protein sequence ID" value="CDP09346.1"/>
    <property type="molecule type" value="Genomic_DNA"/>
</dbReference>
<evidence type="ECO:0000256" key="2">
    <source>
        <dbReference type="SAM" id="Phobius"/>
    </source>
</evidence>
<keyword evidence="4" id="KW-1185">Reference proteome</keyword>
<gene>
    <name evidence="3" type="ORF">GSCOC_T00028672001</name>
</gene>
<dbReference type="GO" id="GO:0016020">
    <property type="term" value="C:membrane"/>
    <property type="evidence" value="ECO:0007669"/>
    <property type="project" value="InterPro"/>
</dbReference>
<dbReference type="PhylomeDB" id="A0A068ULL8"/>
<dbReference type="GO" id="GO:0006784">
    <property type="term" value="P:heme A biosynthetic process"/>
    <property type="evidence" value="ECO:0007669"/>
    <property type="project" value="TreeGrafter"/>
</dbReference>
<name>A0A068ULL8_COFCA</name>
<protein>
    <recommendedName>
        <fullName evidence="5">Heme O synthase</fullName>
    </recommendedName>
</protein>
<dbReference type="STRING" id="49390.A0A068ULL8"/>
<evidence type="ECO:0000313" key="4">
    <source>
        <dbReference type="Proteomes" id="UP000295252"/>
    </source>
</evidence>
<dbReference type="PANTHER" id="PTHR43448:SF2">
    <property type="entry name" value="PROTOHEME IX FARNESYLTRANSFERASE, MITOCHONDRIAL"/>
    <property type="match status" value="1"/>
</dbReference>
<evidence type="ECO:0000256" key="1">
    <source>
        <dbReference type="ARBA" id="ARBA00022679"/>
    </source>
</evidence>
<keyword evidence="2" id="KW-1133">Transmembrane helix</keyword>
<dbReference type="GO" id="GO:0005739">
    <property type="term" value="C:mitochondrion"/>
    <property type="evidence" value="ECO:0007669"/>
    <property type="project" value="TreeGrafter"/>
</dbReference>
<dbReference type="PANTHER" id="PTHR43448">
    <property type="entry name" value="PROTOHEME IX FARNESYLTRANSFERASE, MITOCHONDRIAL"/>
    <property type="match status" value="1"/>
</dbReference>
<proteinExistence type="predicted"/>
<reference evidence="4" key="1">
    <citation type="journal article" date="2014" name="Science">
        <title>The coffee genome provides insight into the convergent evolution of caffeine biosynthesis.</title>
        <authorList>
            <person name="Denoeud F."/>
            <person name="Carretero-Paulet L."/>
            <person name="Dereeper A."/>
            <person name="Droc G."/>
            <person name="Guyot R."/>
            <person name="Pietrella M."/>
            <person name="Zheng C."/>
            <person name="Alberti A."/>
            <person name="Anthony F."/>
            <person name="Aprea G."/>
            <person name="Aury J.M."/>
            <person name="Bento P."/>
            <person name="Bernard M."/>
            <person name="Bocs S."/>
            <person name="Campa C."/>
            <person name="Cenci A."/>
            <person name="Combes M.C."/>
            <person name="Crouzillat D."/>
            <person name="Da Silva C."/>
            <person name="Daddiego L."/>
            <person name="De Bellis F."/>
            <person name="Dussert S."/>
            <person name="Garsmeur O."/>
            <person name="Gayraud T."/>
            <person name="Guignon V."/>
            <person name="Jahn K."/>
            <person name="Jamilloux V."/>
            <person name="Joet T."/>
            <person name="Labadie K."/>
            <person name="Lan T."/>
            <person name="Leclercq J."/>
            <person name="Lepelley M."/>
            <person name="Leroy T."/>
            <person name="Li L.T."/>
            <person name="Librado P."/>
            <person name="Lopez L."/>
            <person name="Munoz A."/>
            <person name="Noel B."/>
            <person name="Pallavicini A."/>
            <person name="Perrotta G."/>
            <person name="Poncet V."/>
            <person name="Pot D."/>
            <person name="Priyono X."/>
            <person name="Rigoreau M."/>
            <person name="Rouard M."/>
            <person name="Rozas J."/>
            <person name="Tranchant-Dubreuil C."/>
            <person name="VanBuren R."/>
            <person name="Zhang Q."/>
            <person name="Andrade A.C."/>
            <person name="Argout X."/>
            <person name="Bertrand B."/>
            <person name="de Kochko A."/>
            <person name="Graziosi G."/>
            <person name="Henry R.J."/>
            <person name="Jayarama X."/>
            <person name="Ming R."/>
            <person name="Nagai C."/>
            <person name="Rounsley S."/>
            <person name="Sankoff D."/>
            <person name="Giuliano G."/>
            <person name="Albert V.A."/>
            <person name="Wincker P."/>
            <person name="Lashermes P."/>
        </authorList>
    </citation>
    <scope>NUCLEOTIDE SEQUENCE [LARGE SCALE GENOMIC DNA]</scope>
    <source>
        <strain evidence="4">cv. DH200-94</strain>
    </source>
</reference>
<dbReference type="AlphaFoldDB" id="A0A068ULL8"/>
<organism evidence="3 4">
    <name type="scientific">Coffea canephora</name>
    <name type="common">Robusta coffee</name>
    <dbReference type="NCBI Taxonomy" id="49390"/>
    <lineage>
        <taxon>Eukaryota</taxon>
        <taxon>Viridiplantae</taxon>
        <taxon>Streptophyta</taxon>
        <taxon>Embryophyta</taxon>
        <taxon>Tracheophyta</taxon>
        <taxon>Spermatophyta</taxon>
        <taxon>Magnoliopsida</taxon>
        <taxon>eudicotyledons</taxon>
        <taxon>Gunneridae</taxon>
        <taxon>Pentapetalae</taxon>
        <taxon>asterids</taxon>
        <taxon>lamiids</taxon>
        <taxon>Gentianales</taxon>
        <taxon>Rubiaceae</taxon>
        <taxon>Ixoroideae</taxon>
        <taxon>Gardenieae complex</taxon>
        <taxon>Bertiereae - Coffeeae clade</taxon>
        <taxon>Coffeeae</taxon>
        <taxon>Coffea</taxon>
    </lineage>
</organism>
<evidence type="ECO:0000313" key="3">
    <source>
        <dbReference type="EMBL" id="CDP09346.1"/>
    </source>
</evidence>
<evidence type="ECO:0008006" key="5">
    <source>
        <dbReference type="Google" id="ProtNLM"/>
    </source>
</evidence>
<keyword evidence="2" id="KW-0472">Membrane</keyword>
<dbReference type="InterPro" id="IPR006369">
    <property type="entry name" value="Protohaem_IX_farnesylTrfase"/>
</dbReference>
<dbReference type="GO" id="GO:0008495">
    <property type="term" value="F:protoheme IX farnesyltransferase activity"/>
    <property type="evidence" value="ECO:0007669"/>
    <property type="project" value="InterPro"/>
</dbReference>